<dbReference type="KEGG" id="mes:Meso_4596"/>
<dbReference type="HOGENOM" id="CLU_1944881_0_0_5"/>
<gene>
    <name evidence="1" type="ordered locus">Meso_4596</name>
</gene>
<name>Q11AG0_CHESB</name>
<protein>
    <submittedName>
        <fullName evidence="1">Uncharacterized protein</fullName>
    </submittedName>
</protein>
<geneLocation type="plasmid" evidence="1">
    <name>3</name>
</geneLocation>
<sequence length="129" mass="13843">MFDWTKSCSYDEAQKRRFHSMARSRLRQLAAELHLPPGTFDIRSNRGGVAVSGEVTLHHTAAYIQVGQFGLSSGHGILIRTCKGRKDYTGGANHFAALTLLDDIPALAASVHAITGVGRQASGEISHAA</sequence>
<evidence type="ECO:0000313" key="1">
    <source>
        <dbReference type="EMBL" id="ABG65615.1"/>
    </source>
</evidence>
<proteinExistence type="predicted"/>
<keyword evidence="1" id="KW-0614">Plasmid</keyword>
<accession>Q11AG0</accession>
<dbReference type="EMBL" id="CP000392">
    <property type="protein sequence ID" value="ABG65615.1"/>
    <property type="molecule type" value="Genomic_DNA"/>
</dbReference>
<reference evidence="1" key="1">
    <citation type="submission" date="2006-06" db="EMBL/GenBank/DDBJ databases">
        <title>Complete sequence of 3 of Chelativorans sp. BNC1.</title>
        <authorList>
            <consortium name="US DOE Joint Genome Institute"/>
            <person name="Copeland A."/>
            <person name="Lucas S."/>
            <person name="Lapidus A."/>
            <person name="Barry K."/>
            <person name="Detter J.C."/>
            <person name="Glavina del Rio T."/>
            <person name="Hammon N."/>
            <person name="Israni S."/>
            <person name="Dalin E."/>
            <person name="Tice H."/>
            <person name="Pitluck S."/>
            <person name="Chertkov O."/>
            <person name="Brettin T."/>
            <person name="Bruce D."/>
            <person name="Han C."/>
            <person name="Tapia R."/>
            <person name="Gilna P."/>
            <person name="Schmutz J."/>
            <person name="Larimer F."/>
            <person name="Land M."/>
            <person name="Hauser L."/>
            <person name="Kyrpides N."/>
            <person name="Mikhailova N."/>
            <person name="Richardson P."/>
        </authorList>
    </citation>
    <scope>NUCLEOTIDE SEQUENCE</scope>
    <source>
        <strain evidence="1">BNC1</strain>
        <plasmid evidence="1">3</plasmid>
    </source>
</reference>
<dbReference type="AlphaFoldDB" id="Q11AG0"/>
<organism evidence="1">
    <name type="scientific">Chelativorans sp. (strain BNC1)</name>
    <dbReference type="NCBI Taxonomy" id="266779"/>
    <lineage>
        <taxon>Bacteria</taxon>
        <taxon>Pseudomonadati</taxon>
        <taxon>Pseudomonadota</taxon>
        <taxon>Alphaproteobacteria</taxon>
        <taxon>Hyphomicrobiales</taxon>
        <taxon>Phyllobacteriaceae</taxon>
        <taxon>Chelativorans</taxon>
    </lineage>
</organism>